<dbReference type="STRING" id="595434.RISK_003307"/>
<accession>A0A0J1BDS5</accession>
<dbReference type="AlphaFoldDB" id="A0A0J1BDS5"/>
<name>A0A0J1BDS5_RHOIS</name>
<evidence type="ECO:0000313" key="1">
    <source>
        <dbReference type="EMBL" id="KLU04685.1"/>
    </source>
</evidence>
<organism evidence="1 2">
    <name type="scientific">Rhodopirellula islandica</name>
    <dbReference type="NCBI Taxonomy" id="595434"/>
    <lineage>
        <taxon>Bacteria</taxon>
        <taxon>Pseudomonadati</taxon>
        <taxon>Planctomycetota</taxon>
        <taxon>Planctomycetia</taxon>
        <taxon>Pirellulales</taxon>
        <taxon>Pirellulaceae</taxon>
        <taxon>Rhodopirellula</taxon>
    </lineage>
</organism>
<evidence type="ECO:0000313" key="2">
    <source>
        <dbReference type="Proteomes" id="UP000036367"/>
    </source>
</evidence>
<dbReference type="OrthoDB" id="370799at2"/>
<dbReference type="PATRIC" id="fig|595434.4.peg.3156"/>
<protein>
    <submittedName>
        <fullName evidence="1">Uncharacterized protein</fullName>
    </submittedName>
</protein>
<gene>
    <name evidence="1" type="ORF">RISK_003307</name>
</gene>
<dbReference type="Proteomes" id="UP000036367">
    <property type="component" value="Unassembled WGS sequence"/>
</dbReference>
<sequence>MPNFDDCTSSSASNSNDWPSWLTDLAPTVAEPWFAAIQAAVLPGLGDGPTNRELVELLEGDSAKSFTPLQRSGLWLLAGDLDRSHSISQNEKSPEGSFWHGIMHRREGDFGNAKYWFHRVGRHSILSDLSGRYPELHSDADEFVDRVAHAVRTGEQVEACQQVQWTEWQWLMNVS</sequence>
<dbReference type="EMBL" id="LECT01000026">
    <property type="protein sequence ID" value="KLU04685.1"/>
    <property type="molecule type" value="Genomic_DNA"/>
</dbReference>
<proteinExistence type="predicted"/>
<reference evidence="1" key="1">
    <citation type="submission" date="2015-05" db="EMBL/GenBank/DDBJ databases">
        <title>Permanent draft genome of Rhodopirellula islandicus K833.</title>
        <authorList>
            <person name="Kizina J."/>
            <person name="Richter M."/>
            <person name="Glockner F.O."/>
            <person name="Harder J."/>
        </authorList>
    </citation>
    <scope>NUCLEOTIDE SEQUENCE [LARGE SCALE GENOMIC DNA]</scope>
    <source>
        <strain evidence="1">K833</strain>
    </source>
</reference>
<keyword evidence="2" id="KW-1185">Reference proteome</keyword>
<comment type="caution">
    <text evidence="1">The sequence shown here is derived from an EMBL/GenBank/DDBJ whole genome shotgun (WGS) entry which is preliminary data.</text>
</comment>